<dbReference type="InterPro" id="IPR023577">
    <property type="entry name" value="CYTH_domain"/>
</dbReference>
<dbReference type="InterPro" id="IPR039013">
    <property type="entry name" value="YgiF"/>
</dbReference>
<accession>A0A1Y4LFE6</accession>
<dbReference type="GO" id="GO:0046872">
    <property type="term" value="F:metal ion binding"/>
    <property type="evidence" value="ECO:0007669"/>
    <property type="project" value="TreeGrafter"/>
</dbReference>
<dbReference type="RefSeq" id="WP_087372596.1">
    <property type="nucleotide sequence ID" value="NZ_NFKK01000007.1"/>
</dbReference>
<evidence type="ECO:0000259" key="1">
    <source>
        <dbReference type="PROSITE" id="PS51707"/>
    </source>
</evidence>
<dbReference type="InterPro" id="IPR033469">
    <property type="entry name" value="CYTH-like_dom_sf"/>
</dbReference>
<comment type="caution">
    <text evidence="2">The sequence shown here is derived from an EMBL/GenBank/DDBJ whole genome shotgun (WGS) entry which is preliminary data.</text>
</comment>
<gene>
    <name evidence="2" type="ORF">B5F17_07610</name>
</gene>
<organism evidence="2 3">
    <name type="scientific">Butyricicoccus pullicaecorum</name>
    <dbReference type="NCBI Taxonomy" id="501571"/>
    <lineage>
        <taxon>Bacteria</taxon>
        <taxon>Bacillati</taxon>
        <taxon>Bacillota</taxon>
        <taxon>Clostridia</taxon>
        <taxon>Eubacteriales</taxon>
        <taxon>Butyricicoccaceae</taxon>
        <taxon>Butyricicoccus</taxon>
    </lineage>
</organism>
<feature type="domain" description="CYTH" evidence="1">
    <location>
        <begin position="1"/>
        <end position="198"/>
    </location>
</feature>
<dbReference type="PANTHER" id="PTHR39569:SF1">
    <property type="entry name" value="INORGANIC TRIPHOSPHATASE"/>
    <property type="match status" value="1"/>
</dbReference>
<reference evidence="3" key="1">
    <citation type="submission" date="2017-04" db="EMBL/GenBank/DDBJ databases">
        <title>Function of individual gut microbiota members based on whole genome sequencing of pure cultures obtained from chicken caecum.</title>
        <authorList>
            <person name="Medvecky M."/>
            <person name="Cejkova D."/>
            <person name="Polansky O."/>
            <person name="Karasova D."/>
            <person name="Kubasova T."/>
            <person name="Cizek A."/>
            <person name="Rychlik I."/>
        </authorList>
    </citation>
    <scope>NUCLEOTIDE SEQUENCE [LARGE SCALE GENOMIC DNA]</scope>
    <source>
        <strain evidence="3">An180</strain>
    </source>
</reference>
<sequence>MEREFKWKASAQQFDALCQSLGLHPHPQTILHMDATYYDDAAHSLRDRKIGLRLRSENGRKVCCMKLRTEAQNGLHVHEEYECAADTLIDGLQKLPAHGASAELCQHLAQSELIPIAHVCFDRQPVMWTQDGFSAELSLDIGTLASGSQSVQFCEIECEYKEGDADAFQTACEAQAARFALTPEPLSKLARALSLSKV</sequence>
<evidence type="ECO:0000313" key="3">
    <source>
        <dbReference type="Proteomes" id="UP000195897"/>
    </source>
</evidence>
<dbReference type="Gene3D" id="2.40.320.10">
    <property type="entry name" value="Hypothetical Protein Pfu-838710-001"/>
    <property type="match status" value="1"/>
</dbReference>
<name>A0A1Y4LFE6_9FIRM</name>
<dbReference type="PANTHER" id="PTHR39569">
    <property type="entry name" value="INORGANIC TRIPHOSPHATASE"/>
    <property type="match status" value="1"/>
</dbReference>
<dbReference type="Pfam" id="PF01928">
    <property type="entry name" value="CYTH"/>
    <property type="match status" value="1"/>
</dbReference>
<dbReference type="PROSITE" id="PS51707">
    <property type="entry name" value="CYTH"/>
    <property type="match status" value="1"/>
</dbReference>
<dbReference type="GO" id="GO:0050355">
    <property type="term" value="F:inorganic triphosphate phosphatase activity"/>
    <property type="evidence" value="ECO:0007669"/>
    <property type="project" value="InterPro"/>
</dbReference>
<protein>
    <recommendedName>
        <fullName evidence="1">CYTH domain-containing protein</fullName>
    </recommendedName>
</protein>
<dbReference type="SMART" id="SM01118">
    <property type="entry name" value="CYTH"/>
    <property type="match status" value="1"/>
</dbReference>
<proteinExistence type="predicted"/>
<dbReference type="EMBL" id="NFKK01000007">
    <property type="protein sequence ID" value="OUP52842.1"/>
    <property type="molecule type" value="Genomic_DNA"/>
</dbReference>
<dbReference type="Proteomes" id="UP000195897">
    <property type="component" value="Unassembled WGS sequence"/>
</dbReference>
<dbReference type="SUPFAM" id="SSF55154">
    <property type="entry name" value="CYTH-like phosphatases"/>
    <property type="match status" value="1"/>
</dbReference>
<dbReference type="AlphaFoldDB" id="A0A1Y4LFE6"/>
<evidence type="ECO:0000313" key="2">
    <source>
        <dbReference type="EMBL" id="OUP52842.1"/>
    </source>
</evidence>